<dbReference type="InterPro" id="IPR048661">
    <property type="entry name" value="CPL1-like"/>
</dbReference>
<evidence type="ECO:0000313" key="5">
    <source>
        <dbReference type="Proteomes" id="UP001362999"/>
    </source>
</evidence>
<protein>
    <recommendedName>
        <fullName evidence="3">Protein CPL1-like domain-containing protein</fullName>
    </recommendedName>
</protein>
<feature type="domain" description="Protein CPL1-like" evidence="3">
    <location>
        <begin position="158"/>
        <end position="217"/>
    </location>
</feature>
<dbReference type="PANTHER" id="PTHR35192:SF2">
    <property type="entry name" value="APPLE DOMAIN-CONTAINING PROTEIN"/>
    <property type="match status" value="1"/>
</dbReference>
<dbReference type="PANTHER" id="PTHR35192">
    <property type="entry name" value="PROTEIN, PUTATIVE-RELATED"/>
    <property type="match status" value="1"/>
</dbReference>
<dbReference type="InterPro" id="IPR038955">
    <property type="entry name" value="PriA/CPL1_fungi"/>
</dbReference>
<name>A0AAW0EH04_9AGAR</name>
<organism evidence="4 5">
    <name type="scientific">Favolaschia claudopus</name>
    <dbReference type="NCBI Taxonomy" id="2862362"/>
    <lineage>
        <taxon>Eukaryota</taxon>
        <taxon>Fungi</taxon>
        <taxon>Dikarya</taxon>
        <taxon>Basidiomycota</taxon>
        <taxon>Agaricomycotina</taxon>
        <taxon>Agaricomycetes</taxon>
        <taxon>Agaricomycetidae</taxon>
        <taxon>Agaricales</taxon>
        <taxon>Marasmiineae</taxon>
        <taxon>Mycenaceae</taxon>
        <taxon>Favolaschia</taxon>
    </lineage>
</organism>
<keyword evidence="5" id="KW-1185">Reference proteome</keyword>
<dbReference type="AlphaFoldDB" id="A0AAW0EH04"/>
<feature type="signal peptide" evidence="2">
    <location>
        <begin position="1"/>
        <end position="23"/>
    </location>
</feature>
<proteinExistence type="predicted"/>
<sequence length="219" mass="23104">MTLITRLGAALLVFAAALPLAASTSVSSNSCRSNEFWYENKSCCLPHGGPPAPPPPPKGHDCPPSNYYWNNNQGCCTPSHPPPPSNPPPQCRDGWTWYSNLHMCLPSPPSHTPTPPSHPSGVPGGGHGYKRHAHKRSTPLCPSGFDACPIPGMAANDYECIDTAVELESCGGCASLGQGQDCTAIKGAWNVGCEQGRCAVYTCTFGFKRAPDGQSCIPL</sequence>
<evidence type="ECO:0000256" key="2">
    <source>
        <dbReference type="SAM" id="SignalP"/>
    </source>
</evidence>
<keyword evidence="2" id="KW-0732">Signal</keyword>
<feature type="chain" id="PRO_5043687600" description="Protein CPL1-like domain-containing protein" evidence="2">
    <location>
        <begin position="24"/>
        <end position="219"/>
    </location>
</feature>
<feature type="compositionally biased region" description="Pro residues" evidence="1">
    <location>
        <begin position="108"/>
        <end position="118"/>
    </location>
</feature>
<dbReference type="EMBL" id="JAWWNJ010000001">
    <property type="protein sequence ID" value="KAK7064224.1"/>
    <property type="molecule type" value="Genomic_DNA"/>
</dbReference>
<gene>
    <name evidence="4" type="ORF">R3P38DRAFT_2823123</name>
</gene>
<reference evidence="4 5" key="1">
    <citation type="journal article" date="2024" name="J Genomics">
        <title>Draft genome sequencing and assembly of Favolaschia claudopus CIRM-BRFM 2984 isolated from oak limbs.</title>
        <authorList>
            <person name="Navarro D."/>
            <person name="Drula E."/>
            <person name="Chaduli D."/>
            <person name="Cazenave R."/>
            <person name="Ahrendt S."/>
            <person name="Wang J."/>
            <person name="Lipzen A."/>
            <person name="Daum C."/>
            <person name="Barry K."/>
            <person name="Grigoriev I.V."/>
            <person name="Favel A."/>
            <person name="Rosso M.N."/>
            <person name="Martin F."/>
        </authorList>
    </citation>
    <scope>NUCLEOTIDE SEQUENCE [LARGE SCALE GENOMIC DNA]</scope>
    <source>
        <strain evidence="4 5">CIRM-BRFM 2984</strain>
    </source>
</reference>
<accession>A0AAW0EH04</accession>
<evidence type="ECO:0000256" key="1">
    <source>
        <dbReference type="SAM" id="MobiDB-lite"/>
    </source>
</evidence>
<comment type="caution">
    <text evidence="4">The sequence shown here is derived from an EMBL/GenBank/DDBJ whole genome shotgun (WGS) entry which is preliminary data.</text>
</comment>
<feature type="region of interest" description="Disordered" evidence="1">
    <location>
        <begin position="108"/>
        <end position="133"/>
    </location>
</feature>
<evidence type="ECO:0000313" key="4">
    <source>
        <dbReference type="EMBL" id="KAK7064224.1"/>
    </source>
</evidence>
<dbReference type="Proteomes" id="UP001362999">
    <property type="component" value="Unassembled WGS sequence"/>
</dbReference>
<dbReference type="Pfam" id="PF21671">
    <property type="entry name" value="CPL1-like"/>
    <property type="match status" value="1"/>
</dbReference>
<evidence type="ECO:0000259" key="3">
    <source>
        <dbReference type="Pfam" id="PF21671"/>
    </source>
</evidence>